<evidence type="ECO:0000256" key="5">
    <source>
        <dbReference type="ARBA" id="ARBA00022801"/>
    </source>
</evidence>
<keyword evidence="2 8" id="KW-0645">Protease</keyword>
<dbReference type="InterPro" id="IPR036852">
    <property type="entry name" value="Peptidase_S8/S53_dom_sf"/>
</dbReference>
<evidence type="ECO:0000256" key="2">
    <source>
        <dbReference type="ARBA" id="ARBA00022670"/>
    </source>
</evidence>
<gene>
    <name evidence="11" type="ORF">C7381_10166</name>
</gene>
<feature type="active site" description="Charge relay system" evidence="7 8">
    <location>
        <position position="220"/>
    </location>
</feature>
<comment type="similarity">
    <text evidence="1 8">Belongs to the peptidase S8 family.</text>
</comment>
<dbReference type="EMBL" id="QEKV01000001">
    <property type="protein sequence ID" value="PVY95540.1"/>
    <property type="molecule type" value="Genomic_DNA"/>
</dbReference>
<dbReference type="InterPro" id="IPR034216">
    <property type="entry name" value="C5a_Peptidase"/>
</dbReference>
<evidence type="ECO:0000256" key="8">
    <source>
        <dbReference type="PROSITE-ProRule" id="PRU01240"/>
    </source>
</evidence>
<dbReference type="GO" id="GO:0006508">
    <property type="term" value="P:proteolysis"/>
    <property type="evidence" value="ECO:0007669"/>
    <property type="project" value="UniProtKB-KW"/>
</dbReference>
<name>A0A2U1E6G6_9FIRM</name>
<dbReference type="CDD" id="cd07475">
    <property type="entry name" value="Peptidases_S8_C5a_Peptidase"/>
    <property type="match status" value="1"/>
</dbReference>
<dbReference type="SUPFAM" id="SSF52025">
    <property type="entry name" value="PA domain"/>
    <property type="match status" value="1"/>
</dbReference>
<dbReference type="Gene3D" id="2.60.40.4070">
    <property type="match status" value="1"/>
</dbReference>
<dbReference type="PROSITE" id="PS51272">
    <property type="entry name" value="SLH"/>
    <property type="match status" value="3"/>
</dbReference>
<keyword evidence="5 8" id="KW-0378">Hydrolase</keyword>
<dbReference type="PANTHER" id="PTHR43399:SF4">
    <property type="entry name" value="CELL WALL-ASSOCIATED PROTEASE"/>
    <property type="match status" value="1"/>
</dbReference>
<accession>A0A2U1E6G6</accession>
<dbReference type="RefSeq" id="WP_165803536.1">
    <property type="nucleotide sequence ID" value="NZ_QEKV01000001.1"/>
</dbReference>
<dbReference type="InterPro" id="IPR003137">
    <property type="entry name" value="PA_domain"/>
</dbReference>
<dbReference type="Proteomes" id="UP000245793">
    <property type="component" value="Unassembled WGS sequence"/>
</dbReference>
<keyword evidence="12" id="KW-1185">Reference proteome</keyword>
<evidence type="ECO:0000256" key="6">
    <source>
        <dbReference type="ARBA" id="ARBA00022825"/>
    </source>
</evidence>
<feature type="domain" description="SLH" evidence="10">
    <location>
        <begin position="2065"/>
        <end position="2124"/>
    </location>
</feature>
<protein>
    <submittedName>
        <fullName evidence="11">S-layer family protein</fullName>
    </submittedName>
</protein>
<dbReference type="InterPro" id="IPR010435">
    <property type="entry name" value="C5a/SBT2-like_Fn3"/>
</dbReference>
<dbReference type="Pfam" id="PF00395">
    <property type="entry name" value="SLH"/>
    <property type="match status" value="3"/>
</dbReference>
<dbReference type="PROSITE" id="PS51892">
    <property type="entry name" value="SUBTILASE"/>
    <property type="match status" value="1"/>
</dbReference>
<feature type="signal peptide" evidence="9">
    <location>
        <begin position="1"/>
        <end position="25"/>
    </location>
</feature>
<feature type="domain" description="SLH" evidence="10">
    <location>
        <begin position="1940"/>
        <end position="1999"/>
    </location>
</feature>
<dbReference type="InterPro" id="IPR001119">
    <property type="entry name" value="SLH_dom"/>
</dbReference>
<dbReference type="InterPro" id="IPR023828">
    <property type="entry name" value="Peptidase_S8_Ser-AS"/>
</dbReference>
<dbReference type="GO" id="GO:0016020">
    <property type="term" value="C:membrane"/>
    <property type="evidence" value="ECO:0007669"/>
    <property type="project" value="InterPro"/>
</dbReference>
<organism evidence="11 12">
    <name type="scientific">Ezakiella coagulans</name>
    <dbReference type="NCBI Taxonomy" id="46507"/>
    <lineage>
        <taxon>Bacteria</taxon>
        <taxon>Bacillati</taxon>
        <taxon>Bacillota</taxon>
        <taxon>Tissierellia</taxon>
        <taxon>Ezakiella</taxon>
    </lineage>
</organism>
<feature type="chain" id="PRO_5015712045" evidence="9">
    <location>
        <begin position="26"/>
        <end position="2124"/>
    </location>
</feature>
<sequence length="2124" mass="237569">MKRKLLSIILAVFMVFGIIPFTSQASDSRSYTDAYETLTKEMDNKLEDGKEYEFIVEIFENNRPVSRQRRDLTAQTYSSAARRGRELSLVEKRINDQNEVLADIFGERQIRRHSDEISYSTMSRASSFRARNNSRPIIRDTEQLKTMPRYKALLNGFALKMTYAEAKQVAMLPNVKAVTKAVEYKMPEKPSMGTSKNIINANVSTERGYNGKGRVVAILDTGADVRHPDFRLSEKGLKAAKYNETSINEKIAELHLWGRFETDKIPYAYNYADRSFDLLDKADHGQHIAGTIAGNAIDPSRGVVGVVPEAQLMVMRVFPIGAPTTNTAIYAEAIDDSVLLGADSINMSLGSFAGSEDADKIMTKVVKNANEHGTLVCIAGGNDGYQFSQNHYQPSDVLDFATVGAPATMKESLSVASYNNSNISFKRAVFKIGEEEIITSRGDYTKSQPQWDLEENKEYDLVFVGKGNSDSDYEGKDVKGKIVVAERGEASFGDKSAMAFKKGAAACIIGYTINPNQNKDQLYFITVENEAPVVPTYNISNKTYDEIKAKLDAGEVKISFVKNDISNYESPVKGTMSDFNSWGPTPGLGIKPEITAPGGDIWSTANNGGYQSMSGTSMATPHVAAGIAAVRGKLTEMNNLGLPASDIAMLVKKILMNTAKPAMTKSGKGYFSVRSQGAGIMDLDDATSGSYVTVEDNRANTTSHGDAKVEFRQINDAKLGVDLKLQSYLQKDVTYDVSYVLQTDAVDDKGSVVLDPDKYEPITLGQDSLESITVNANGEANLTKEITWTEDDSLKQKYPKGYYVDGYIFFKPQTEGIPTISIPMLAFKGPWDTLPVIENFIHTYDLEDTESKRPLWLPENIAAEDIYKAPVDDVHATMLVSKMLYLDNSETYNEALGRTEDGKFTDNLAISPGVKDKSQDSFQFKGVFLRNWDDFYMEISNAQGLVKKIENPYRKSGRKSGFTVNGTEIYAISEAPWMWDGTDADGKQVPEGAYTVKVHAKMQNNEAAPADEKTVTVKVDNTKPVISERPAFDDKERTLKVKATDGLSGIKAVYYLYETGDTKKPTNLIYNDTADSDGYYVLDDCNDKGIVFVEDWAGNITKLDLSEKGKNQIVIDRTTEDGLTDPGSEIAVYNKDHKKMTNLSALEDGEYTLEALNVPEGINVEITPNKVVFPKEDKTTIETVTVKFTKVSQEDLDKYGTLNVTVVDSDVLWDGYTIYAVDKDNKKYELYSKFDWGADTYGTKVPAGEYAIVVLNSKGEEVNFAGEKKATVTKQNVTWNRIRFLRSGDLQVYLWSEVTELIKKIKNLGELLPKEKADDPDVFKFNAKEIFRAYDPETGKDLFEGTGYYEACFMPWPNGQGFKFLIPADGNYTVELINDNREYLVDPARVDAELFTYQKDEKEKWIGMDVYYPKNKTANLTIVEELVSGETSTEPIKARYHLYDDYGKEIKPTGDKVWENLQAKFYTLEVESLSDKFVPERKTYKIDAFNKLNVEQIVRWKNLSEDPVKRYTSLAIGIYGEYDTSNRNIQVLLKNKNTQEEIVINAEAGTKVSEQVVPLGTYEVTVTLPDNIVISDIFLSGEDSKNKLTVLGTKFEVTFTGAYNGIEINLKKQKRDFGEVNVVATGLKEEVVSYKLSREGVALQSDDGIFKDIEPGKYILTFETPEGYEVESNEIEVNVEEGKLSKVYINFNTKLDNNVTTHKAIVTADEVNKDSQKLRDLKLEYVALAKDGAQYSIDKIPTNTEVRLVEVGLPDGFVRKDASDEYITFDADKEFSFEYVNTKVIPANEDDTKEGYVNITFDAVDNGVLNAPGFNNVKKISYLVKEAYQVSDFEFYIPEVTADKDYKFTNWDKSLPSKRFAKSEELLAQYEYVGVVVPPTPDEPSVPDYPIIPDYPVIPHRPHRPAKPTKDIVKETKKSTETVKPVEEKKDYGIVETMPTIAATFSDLPENAAAGSIMNMVARGILKGMDNGKFEGELPITRAMVATVLKRLSKDQTINNVKSFTDVKDKDWFADAVKWAQSQGLIKGYEDGTFKANNLVTRQELAIIIERFLKAHGITMDEIKELSYKDLNILPAWSRDAIIAMAKIGLVEGQTEEMYNPASQFTREELAVMLEKIIIWVEKH</sequence>
<reference evidence="11 12" key="1">
    <citation type="submission" date="2018-04" db="EMBL/GenBank/DDBJ databases">
        <title>Genomic Encyclopedia of Type Strains, Phase IV (KMG-IV): sequencing the most valuable type-strain genomes for metagenomic binning, comparative biology and taxonomic classification.</title>
        <authorList>
            <person name="Goeker M."/>
        </authorList>
    </citation>
    <scope>NUCLEOTIDE SEQUENCE [LARGE SCALE GENOMIC DNA]</scope>
    <source>
        <strain evidence="11 12">DSM 20705</strain>
    </source>
</reference>
<evidence type="ECO:0000256" key="7">
    <source>
        <dbReference type="PIRSR" id="PIRSR615500-1"/>
    </source>
</evidence>
<keyword evidence="6 8" id="KW-0720">Serine protease</keyword>
<dbReference type="Gene3D" id="2.60.40.1710">
    <property type="entry name" value="Subtilisin-like superfamily"/>
    <property type="match status" value="1"/>
</dbReference>
<evidence type="ECO:0000256" key="4">
    <source>
        <dbReference type="ARBA" id="ARBA00022737"/>
    </source>
</evidence>
<evidence type="ECO:0000256" key="3">
    <source>
        <dbReference type="ARBA" id="ARBA00022729"/>
    </source>
</evidence>
<evidence type="ECO:0000313" key="12">
    <source>
        <dbReference type="Proteomes" id="UP000245793"/>
    </source>
</evidence>
<evidence type="ECO:0000259" key="10">
    <source>
        <dbReference type="PROSITE" id="PS51272"/>
    </source>
</evidence>
<feature type="active site" description="Charge relay system" evidence="7 8">
    <location>
        <position position="284"/>
    </location>
</feature>
<dbReference type="Pfam" id="PF06280">
    <property type="entry name" value="fn3_5"/>
    <property type="match status" value="1"/>
</dbReference>
<dbReference type="Gene3D" id="3.50.30.30">
    <property type="match status" value="1"/>
</dbReference>
<dbReference type="InterPro" id="IPR046450">
    <property type="entry name" value="PA_dom_sf"/>
</dbReference>
<dbReference type="InterPro" id="IPR051048">
    <property type="entry name" value="Peptidase_S8/S53_subtilisin"/>
</dbReference>
<comment type="caution">
    <text evidence="11">The sequence shown here is derived from an EMBL/GenBank/DDBJ whole genome shotgun (WGS) entry which is preliminary data.</text>
</comment>
<evidence type="ECO:0000256" key="1">
    <source>
        <dbReference type="ARBA" id="ARBA00011073"/>
    </source>
</evidence>
<dbReference type="GO" id="GO:0004252">
    <property type="term" value="F:serine-type endopeptidase activity"/>
    <property type="evidence" value="ECO:0007669"/>
    <property type="project" value="UniProtKB-UniRule"/>
</dbReference>
<dbReference type="Gene3D" id="3.40.50.200">
    <property type="entry name" value="Peptidase S8/S53 domain"/>
    <property type="match status" value="1"/>
</dbReference>
<evidence type="ECO:0000256" key="9">
    <source>
        <dbReference type="SAM" id="SignalP"/>
    </source>
</evidence>
<dbReference type="PANTHER" id="PTHR43399">
    <property type="entry name" value="SUBTILISIN-RELATED"/>
    <property type="match status" value="1"/>
</dbReference>
<dbReference type="InterPro" id="IPR015500">
    <property type="entry name" value="Peptidase_S8_subtilisin-rel"/>
</dbReference>
<dbReference type="PROSITE" id="PS00138">
    <property type="entry name" value="SUBTILASE_SER"/>
    <property type="match status" value="1"/>
</dbReference>
<feature type="active site" description="Charge relay system" evidence="7 8">
    <location>
        <position position="617"/>
    </location>
</feature>
<dbReference type="SUPFAM" id="SSF52743">
    <property type="entry name" value="Subtilisin-like"/>
    <property type="match status" value="1"/>
</dbReference>
<keyword evidence="3 9" id="KW-0732">Signal</keyword>
<keyword evidence="4" id="KW-0677">Repeat</keyword>
<dbReference type="InterPro" id="IPR000209">
    <property type="entry name" value="Peptidase_S8/S53_dom"/>
</dbReference>
<feature type="domain" description="SLH" evidence="10">
    <location>
        <begin position="2000"/>
        <end position="2063"/>
    </location>
</feature>
<evidence type="ECO:0000313" key="11">
    <source>
        <dbReference type="EMBL" id="PVY95540.1"/>
    </source>
</evidence>
<proteinExistence type="inferred from homology"/>
<dbReference type="PRINTS" id="PR00723">
    <property type="entry name" value="SUBTILISIN"/>
</dbReference>
<dbReference type="Pfam" id="PF02225">
    <property type="entry name" value="PA"/>
    <property type="match status" value="1"/>
</dbReference>
<dbReference type="Pfam" id="PF00082">
    <property type="entry name" value="Peptidase_S8"/>
    <property type="match status" value="1"/>
</dbReference>